<dbReference type="Pfam" id="PF00501">
    <property type="entry name" value="AMP-binding"/>
    <property type="match status" value="1"/>
</dbReference>
<evidence type="ECO:0000256" key="3">
    <source>
        <dbReference type="ARBA" id="ARBA00022598"/>
    </source>
</evidence>
<dbReference type="Pfam" id="PF13193">
    <property type="entry name" value="AMP-binding_C"/>
    <property type="match status" value="1"/>
</dbReference>
<evidence type="ECO:0000256" key="2">
    <source>
        <dbReference type="ARBA" id="ARBA00005005"/>
    </source>
</evidence>
<dbReference type="GO" id="GO:0016020">
    <property type="term" value="C:membrane"/>
    <property type="evidence" value="ECO:0007669"/>
    <property type="project" value="UniProtKB-SubCell"/>
</dbReference>
<accession>A0A4Q8L7G2</accession>
<reference evidence="8 9" key="1">
    <citation type="submission" date="2019-02" db="EMBL/GenBank/DDBJ databases">
        <title>WGS of Pseudoxanthomonas species novum from clinical isolates.</title>
        <authorList>
            <person name="Bernier A.-M."/>
            <person name="Bernard K."/>
            <person name="Vachon A."/>
        </authorList>
    </citation>
    <scope>NUCLEOTIDE SEQUENCE [LARGE SCALE GENOMIC DNA]</scope>
    <source>
        <strain evidence="8 9">NML171202</strain>
    </source>
</reference>
<dbReference type="SUPFAM" id="SSF56801">
    <property type="entry name" value="Acetyl-CoA synthetase-like"/>
    <property type="match status" value="1"/>
</dbReference>
<gene>
    <name evidence="8" type="ORF">EA661_19720</name>
</gene>
<name>A0A4Q8L7G2_9GAMM</name>
<dbReference type="EMBL" id="SHMB01000015">
    <property type="protein sequence ID" value="TAA23968.1"/>
    <property type="molecule type" value="Genomic_DNA"/>
</dbReference>
<accession>A0A4V2KKQ1</accession>
<dbReference type="Gene3D" id="3.40.50.12780">
    <property type="entry name" value="N-terminal domain of ligase-like"/>
    <property type="match status" value="1"/>
</dbReference>
<dbReference type="EC" id="6.2.1.3" evidence="5"/>
<dbReference type="InterPro" id="IPR000873">
    <property type="entry name" value="AMP-dep_synth/lig_dom"/>
</dbReference>
<evidence type="ECO:0000256" key="4">
    <source>
        <dbReference type="ARBA" id="ARBA00023136"/>
    </source>
</evidence>
<keyword evidence="3" id="KW-0436">Ligase</keyword>
<protein>
    <recommendedName>
        <fullName evidence="6">Long-chain-fatty-acid--CoA ligase</fullName>
        <ecNumber evidence="5">6.2.1.3</ecNumber>
    </recommendedName>
    <alternativeName>
        <fullName evidence="7">Long-chain acyl-CoA synthetase</fullName>
    </alternativeName>
</protein>
<dbReference type="InterPro" id="IPR042099">
    <property type="entry name" value="ANL_N_sf"/>
</dbReference>
<evidence type="ECO:0000256" key="5">
    <source>
        <dbReference type="ARBA" id="ARBA00026121"/>
    </source>
</evidence>
<dbReference type="InterPro" id="IPR050237">
    <property type="entry name" value="ATP-dep_AMP-bd_enzyme"/>
</dbReference>
<comment type="pathway">
    <text evidence="2">Lipid metabolism; fatty acid beta-oxidation.</text>
</comment>
<proteinExistence type="predicted"/>
<dbReference type="PROSITE" id="PS00455">
    <property type="entry name" value="AMP_BINDING"/>
    <property type="match status" value="1"/>
</dbReference>
<organism evidence="8 9">
    <name type="scientific">Pseudoxanthomonas winnipegensis</name>
    <dbReference type="NCBI Taxonomy" id="2480810"/>
    <lineage>
        <taxon>Bacteria</taxon>
        <taxon>Pseudomonadati</taxon>
        <taxon>Pseudomonadota</taxon>
        <taxon>Gammaproteobacteria</taxon>
        <taxon>Lysobacterales</taxon>
        <taxon>Lysobacteraceae</taxon>
        <taxon>Pseudoxanthomonas</taxon>
    </lineage>
</organism>
<evidence type="ECO:0000313" key="9">
    <source>
        <dbReference type="Proteomes" id="UP000291286"/>
    </source>
</evidence>
<dbReference type="AlphaFoldDB" id="A0A4Q8L7G2"/>
<comment type="subcellular location">
    <subcellularLocation>
        <location evidence="1">Membrane</location>
        <topology evidence="1">Peripheral membrane protein</topology>
    </subcellularLocation>
</comment>
<evidence type="ECO:0000256" key="7">
    <source>
        <dbReference type="ARBA" id="ARBA00042773"/>
    </source>
</evidence>
<keyword evidence="4" id="KW-0472">Membrane</keyword>
<dbReference type="GO" id="GO:0004467">
    <property type="term" value="F:long-chain fatty acid-CoA ligase activity"/>
    <property type="evidence" value="ECO:0007669"/>
    <property type="project" value="UniProtKB-EC"/>
</dbReference>
<dbReference type="PANTHER" id="PTHR43767">
    <property type="entry name" value="LONG-CHAIN-FATTY-ACID--COA LIGASE"/>
    <property type="match status" value="1"/>
</dbReference>
<dbReference type="InterPro" id="IPR020845">
    <property type="entry name" value="AMP-binding_CS"/>
</dbReference>
<sequence length="448" mass="47544">MSAVVESAPQRAGLCPLGLGAPTRIIARSGGAAIDLATFHGHVRALAAQLPAGRHAVNLCEDRYRFLVAFCAVALRGQVTLLPSSRAPAVVADVMDRHADTYALGDLPIDPAPAGYWRLPETLSHLDGPVPEVPEDAVVCIGFTSGSTGAPKPFPKTLAAFRTSNAQNLSAVADLWGQATPSLVATVPPQHMYGMEMSVVMPLMSDACVHGGKPFFPQDVASALAQMPAPRVLVTTPVHLRALVESGVSLPPIAGYVSATAPLEQALAQAAEARFGGELRETFGSTETCIFAKRRTALDTAWTPLPGVWVQPQPDGTLVHARHLPQPVPLADLMEVEPDGRFHLRGRQADLLEIAGKRASLGDLTRRLQAVPGVRDGAVLQLAPDEMGVARIAALVVAPGMNETELLAQLRTAMDPVFLPRRIRFVAALPRGETGKLPRDAALRLLEY</sequence>
<evidence type="ECO:0000256" key="6">
    <source>
        <dbReference type="ARBA" id="ARBA00039545"/>
    </source>
</evidence>
<dbReference type="RefSeq" id="WP_130521818.1">
    <property type="nucleotide sequence ID" value="NZ_SHMA01000014.1"/>
</dbReference>
<dbReference type="Gene3D" id="3.30.300.30">
    <property type="match status" value="1"/>
</dbReference>
<dbReference type="InterPro" id="IPR025110">
    <property type="entry name" value="AMP-bd_C"/>
</dbReference>
<evidence type="ECO:0000256" key="1">
    <source>
        <dbReference type="ARBA" id="ARBA00004170"/>
    </source>
</evidence>
<evidence type="ECO:0000313" key="8">
    <source>
        <dbReference type="EMBL" id="TAA23968.1"/>
    </source>
</evidence>
<dbReference type="Proteomes" id="UP000291286">
    <property type="component" value="Unassembled WGS sequence"/>
</dbReference>
<dbReference type="InterPro" id="IPR045851">
    <property type="entry name" value="AMP-bd_C_sf"/>
</dbReference>
<dbReference type="PANTHER" id="PTHR43767:SF8">
    <property type="entry name" value="LONG-CHAIN-FATTY-ACID--COA LIGASE"/>
    <property type="match status" value="1"/>
</dbReference>
<comment type="caution">
    <text evidence="8">The sequence shown here is derived from an EMBL/GenBank/DDBJ whole genome shotgun (WGS) entry which is preliminary data.</text>
</comment>